<gene>
    <name evidence="2" type="ORF">SAMN05878391_1500</name>
</gene>
<sequence length="60" mass="7237">MILRAILGTLVMIFFIIPFIRRIQNDRREGKDISKWSVTFIIIAVVLWLFMITWVIMYYA</sequence>
<reference evidence="3" key="1">
    <citation type="submission" date="2017-08" db="EMBL/GenBank/DDBJ databases">
        <authorList>
            <person name="Varghese N."/>
            <person name="Submissions S."/>
        </authorList>
    </citation>
    <scope>NUCLEOTIDE SEQUENCE [LARGE SCALE GENOMIC DNA]</scope>
    <source>
        <strain evidence="3">DSM 23173</strain>
    </source>
</reference>
<protein>
    <submittedName>
        <fullName evidence="2">Uncharacterized protein</fullName>
    </submittedName>
</protein>
<feature type="transmembrane region" description="Helical" evidence="1">
    <location>
        <begin position="6"/>
        <end position="24"/>
    </location>
</feature>
<evidence type="ECO:0000313" key="3">
    <source>
        <dbReference type="Proteomes" id="UP000219412"/>
    </source>
</evidence>
<keyword evidence="3" id="KW-1185">Reference proteome</keyword>
<keyword evidence="1" id="KW-1133">Transmembrane helix</keyword>
<feature type="transmembrane region" description="Helical" evidence="1">
    <location>
        <begin position="36"/>
        <end position="59"/>
    </location>
</feature>
<organism evidence="2 3">
    <name type="scientific">Salinicoccus kekensis</name>
    <dbReference type="NCBI Taxonomy" id="714307"/>
    <lineage>
        <taxon>Bacteria</taxon>
        <taxon>Bacillati</taxon>
        <taxon>Bacillota</taxon>
        <taxon>Bacilli</taxon>
        <taxon>Bacillales</taxon>
        <taxon>Staphylococcaceae</taxon>
        <taxon>Salinicoccus</taxon>
    </lineage>
</organism>
<keyword evidence="1" id="KW-0472">Membrane</keyword>
<evidence type="ECO:0000256" key="1">
    <source>
        <dbReference type="SAM" id="Phobius"/>
    </source>
</evidence>
<name>A0A285UJU8_9STAP</name>
<evidence type="ECO:0000313" key="2">
    <source>
        <dbReference type="EMBL" id="SOC42043.1"/>
    </source>
</evidence>
<dbReference type="OrthoDB" id="9922216at2"/>
<dbReference type="AlphaFoldDB" id="A0A285UJU8"/>
<accession>A0A285UJU8</accession>
<keyword evidence="1" id="KW-0812">Transmembrane</keyword>
<dbReference type="Proteomes" id="UP000219412">
    <property type="component" value="Unassembled WGS sequence"/>
</dbReference>
<dbReference type="EMBL" id="OBQF01000003">
    <property type="protein sequence ID" value="SOC42043.1"/>
    <property type="molecule type" value="Genomic_DNA"/>
</dbReference>
<proteinExistence type="predicted"/>